<evidence type="ECO:0000313" key="5">
    <source>
        <dbReference type="EMBL" id="REF37389.1"/>
    </source>
</evidence>
<dbReference type="RefSeq" id="WP_115850856.1">
    <property type="nucleotide sequence ID" value="NZ_QTUC01000001.1"/>
</dbReference>
<sequence length="164" mass="18092">MGHKDELIARIQRAEREFRRSVVSQAATDFFSVDLTMPQLRVVFFLAASGAISAHELAEALHVGPTTLTGIVDRLEARGLVRRQADDRDRRVRRIGLTEEGQRLVQDLHRVQHQYEVRLLRRLDVDVLAGLATAVEALARASEELAREDAQARSVGAGTGAGAC</sequence>
<dbReference type="PROSITE" id="PS50995">
    <property type="entry name" value="HTH_MARR_2"/>
    <property type="match status" value="1"/>
</dbReference>
<dbReference type="PANTHER" id="PTHR33164">
    <property type="entry name" value="TRANSCRIPTIONAL REGULATOR, MARR FAMILY"/>
    <property type="match status" value="1"/>
</dbReference>
<organism evidence="5 6">
    <name type="scientific">Thermasporomyces composti</name>
    <dbReference type="NCBI Taxonomy" id="696763"/>
    <lineage>
        <taxon>Bacteria</taxon>
        <taxon>Bacillati</taxon>
        <taxon>Actinomycetota</taxon>
        <taxon>Actinomycetes</taxon>
        <taxon>Propionibacteriales</taxon>
        <taxon>Nocardioidaceae</taxon>
        <taxon>Thermasporomyces</taxon>
    </lineage>
</organism>
<dbReference type="GO" id="GO:0003677">
    <property type="term" value="F:DNA binding"/>
    <property type="evidence" value="ECO:0007669"/>
    <property type="project" value="UniProtKB-KW"/>
</dbReference>
<proteinExistence type="predicted"/>
<evidence type="ECO:0000313" key="6">
    <source>
        <dbReference type="Proteomes" id="UP000256485"/>
    </source>
</evidence>
<dbReference type="InterPro" id="IPR036390">
    <property type="entry name" value="WH_DNA-bd_sf"/>
</dbReference>
<dbReference type="InterPro" id="IPR039422">
    <property type="entry name" value="MarR/SlyA-like"/>
</dbReference>
<dbReference type="Proteomes" id="UP000256485">
    <property type="component" value="Unassembled WGS sequence"/>
</dbReference>
<dbReference type="InterPro" id="IPR036388">
    <property type="entry name" value="WH-like_DNA-bd_sf"/>
</dbReference>
<evidence type="ECO:0000259" key="4">
    <source>
        <dbReference type="PROSITE" id="PS50995"/>
    </source>
</evidence>
<dbReference type="InterPro" id="IPR000835">
    <property type="entry name" value="HTH_MarR-typ"/>
</dbReference>
<dbReference type="PRINTS" id="PR00598">
    <property type="entry name" value="HTHMARR"/>
</dbReference>
<dbReference type="Gene3D" id="1.10.10.10">
    <property type="entry name" value="Winged helix-like DNA-binding domain superfamily/Winged helix DNA-binding domain"/>
    <property type="match status" value="1"/>
</dbReference>
<dbReference type="GO" id="GO:0003700">
    <property type="term" value="F:DNA-binding transcription factor activity"/>
    <property type="evidence" value="ECO:0007669"/>
    <property type="project" value="InterPro"/>
</dbReference>
<keyword evidence="3" id="KW-0804">Transcription</keyword>
<dbReference type="PROSITE" id="PS01117">
    <property type="entry name" value="HTH_MARR_1"/>
    <property type="match status" value="1"/>
</dbReference>
<dbReference type="SMART" id="SM00347">
    <property type="entry name" value="HTH_MARR"/>
    <property type="match status" value="1"/>
</dbReference>
<keyword evidence="2 5" id="KW-0238">DNA-binding</keyword>
<evidence type="ECO:0000256" key="2">
    <source>
        <dbReference type="ARBA" id="ARBA00023125"/>
    </source>
</evidence>
<dbReference type="EMBL" id="QTUC01000001">
    <property type="protein sequence ID" value="REF37389.1"/>
    <property type="molecule type" value="Genomic_DNA"/>
</dbReference>
<comment type="caution">
    <text evidence="5">The sequence shown here is derived from an EMBL/GenBank/DDBJ whole genome shotgun (WGS) entry which is preliminary data.</text>
</comment>
<dbReference type="InterPro" id="IPR023187">
    <property type="entry name" value="Tscrpt_reg_MarR-type_CS"/>
</dbReference>
<dbReference type="AlphaFoldDB" id="A0A3D9V7E8"/>
<evidence type="ECO:0000256" key="1">
    <source>
        <dbReference type="ARBA" id="ARBA00023015"/>
    </source>
</evidence>
<dbReference type="PANTHER" id="PTHR33164:SF94">
    <property type="entry name" value="TRANSCRIPTIONAL REGULATORY PROTEIN-RELATED"/>
    <property type="match status" value="1"/>
</dbReference>
<accession>A0A3D9V7E8</accession>
<gene>
    <name evidence="5" type="ORF">DFJ64_2833</name>
</gene>
<evidence type="ECO:0000256" key="3">
    <source>
        <dbReference type="ARBA" id="ARBA00023163"/>
    </source>
</evidence>
<feature type="domain" description="HTH marR-type" evidence="4">
    <location>
        <begin position="4"/>
        <end position="143"/>
    </location>
</feature>
<dbReference type="Pfam" id="PF01047">
    <property type="entry name" value="MarR"/>
    <property type="match status" value="1"/>
</dbReference>
<reference evidence="5 6" key="1">
    <citation type="submission" date="2018-08" db="EMBL/GenBank/DDBJ databases">
        <title>Sequencing the genomes of 1000 actinobacteria strains.</title>
        <authorList>
            <person name="Klenk H.-P."/>
        </authorList>
    </citation>
    <scope>NUCLEOTIDE SEQUENCE [LARGE SCALE GENOMIC DNA]</scope>
    <source>
        <strain evidence="5 6">DSM 22891</strain>
    </source>
</reference>
<name>A0A3D9V7E8_THECX</name>
<dbReference type="SUPFAM" id="SSF46785">
    <property type="entry name" value="Winged helix' DNA-binding domain"/>
    <property type="match status" value="1"/>
</dbReference>
<dbReference type="GO" id="GO:0006950">
    <property type="term" value="P:response to stress"/>
    <property type="evidence" value="ECO:0007669"/>
    <property type="project" value="TreeGrafter"/>
</dbReference>
<protein>
    <submittedName>
        <fullName evidence="5">DNA-binding MarR family transcriptional regulator</fullName>
    </submittedName>
</protein>
<keyword evidence="6" id="KW-1185">Reference proteome</keyword>
<keyword evidence="1" id="KW-0805">Transcription regulation</keyword>
<dbReference type="OrthoDB" id="3694026at2"/>